<evidence type="ECO:0000313" key="2">
    <source>
        <dbReference type="EMBL" id="CAL1371513.1"/>
    </source>
</evidence>
<feature type="region of interest" description="Disordered" evidence="1">
    <location>
        <begin position="1"/>
        <end position="38"/>
    </location>
</feature>
<accession>A0AAV2DCA4</accession>
<dbReference type="Proteomes" id="UP001497516">
    <property type="component" value="Chromosome 2"/>
</dbReference>
<proteinExistence type="predicted"/>
<sequence>METDLEPGGVAGRGGEAQRRAVRRRAARHGEDPGLHLEPPSLEALILQRKTRPKFPAPRRRSSLRWLRWRRPSEERFVAVLIADQ</sequence>
<reference evidence="2 3" key="1">
    <citation type="submission" date="2024-04" db="EMBL/GenBank/DDBJ databases">
        <authorList>
            <person name="Fracassetti M."/>
        </authorList>
    </citation>
    <scope>NUCLEOTIDE SEQUENCE [LARGE SCALE GENOMIC DNA]</scope>
</reference>
<organism evidence="2 3">
    <name type="scientific">Linum trigynum</name>
    <dbReference type="NCBI Taxonomy" id="586398"/>
    <lineage>
        <taxon>Eukaryota</taxon>
        <taxon>Viridiplantae</taxon>
        <taxon>Streptophyta</taxon>
        <taxon>Embryophyta</taxon>
        <taxon>Tracheophyta</taxon>
        <taxon>Spermatophyta</taxon>
        <taxon>Magnoliopsida</taxon>
        <taxon>eudicotyledons</taxon>
        <taxon>Gunneridae</taxon>
        <taxon>Pentapetalae</taxon>
        <taxon>rosids</taxon>
        <taxon>fabids</taxon>
        <taxon>Malpighiales</taxon>
        <taxon>Linaceae</taxon>
        <taxon>Linum</taxon>
    </lineage>
</organism>
<protein>
    <submittedName>
        <fullName evidence="2">Uncharacterized protein</fullName>
    </submittedName>
</protein>
<dbReference type="EMBL" id="OZ034815">
    <property type="protein sequence ID" value="CAL1371513.1"/>
    <property type="molecule type" value="Genomic_DNA"/>
</dbReference>
<gene>
    <name evidence="2" type="ORF">LTRI10_LOCUS13573</name>
</gene>
<name>A0AAV2DCA4_9ROSI</name>
<dbReference type="AlphaFoldDB" id="A0AAV2DCA4"/>
<evidence type="ECO:0000313" key="3">
    <source>
        <dbReference type="Proteomes" id="UP001497516"/>
    </source>
</evidence>
<keyword evidence="3" id="KW-1185">Reference proteome</keyword>
<evidence type="ECO:0000256" key="1">
    <source>
        <dbReference type="SAM" id="MobiDB-lite"/>
    </source>
</evidence>